<dbReference type="SMART" id="SM00349">
    <property type="entry name" value="KRAB"/>
    <property type="match status" value="2"/>
</dbReference>
<dbReference type="SMART" id="SM00355">
    <property type="entry name" value="ZnF_C2H2"/>
    <property type="match status" value="20"/>
</dbReference>
<evidence type="ECO:0000313" key="12">
    <source>
        <dbReference type="RefSeq" id="XP_070330760.1"/>
    </source>
</evidence>
<feature type="domain" description="C2H2-type" evidence="9">
    <location>
        <begin position="995"/>
        <end position="1022"/>
    </location>
</feature>
<feature type="domain" description="C2H2-type" evidence="9">
    <location>
        <begin position="381"/>
        <end position="408"/>
    </location>
</feature>
<dbReference type="Gene3D" id="3.30.160.60">
    <property type="entry name" value="Classic Zinc Finger"/>
    <property type="match status" value="20"/>
</dbReference>
<feature type="region of interest" description="Disordered" evidence="8">
    <location>
        <begin position="446"/>
        <end position="483"/>
    </location>
</feature>
<evidence type="ECO:0000256" key="2">
    <source>
        <dbReference type="ARBA" id="ARBA00022723"/>
    </source>
</evidence>
<dbReference type="Pfam" id="PF01352">
    <property type="entry name" value="KRAB"/>
    <property type="match status" value="1"/>
</dbReference>
<feature type="domain" description="C2H2-type" evidence="9">
    <location>
        <begin position="241"/>
        <end position="268"/>
    </location>
</feature>
<keyword evidence="5" id="KW-0862">Zinc</keyword>
<feature type="domain" description="C2H2-type" evidence="9">
    <location>
        <begin position="213"/>
        <end position="240"/>
    </location>
</feature>
<feature type="domain" description="C2H2-type" evidence="9">
    <location>
        <begin position="1051"/>
        <end position="1078"/>
    </location>
</feature>
<keyword evidence="11" id="KW-1185">Reference proteome</keyword>
<feature type="domain" description="C2H2-type" evidence="9">
    <location>
        <begin position="1079"/>
        <end position="1106"/>
    </location>
</feature>
<sequence>MLENYGHLVSLAGLNISKPDVVSLLEQGKEPWLGNGDVSRELFPASKPNGEIKEFSPKNVIFEDNSSQYLIMERFLSQGSEYSSFKEGWKCEHDTEILQGNQGCIRQVTVSHQEALSQHVNVNTVERPYGCHECGKTFSRRFSLVLHQRTHTGEKPYVCKECGKTFSQISNLVKHQMIHTGKKPHECKDCNKTFSYLSFLIEHQRTHTGEKPYECTECGKAFSRASNLTRHQRIHIGKKQYVCRKCGKAFSSGSELIRHQITHTGEKPYECIECGKAFRRSSHLTRHQSVHTSKTPYECNECSKAFRCHSFLVKHQRIHAGEKLYECDECGKVFTWHASLAQHMKIHTGEKPYACTECDKTFSRSFSLILHQITHTGEKPYVCKVCNKSFSWSSNLAKHERTHTLENPYEYENSFNYHSFLTEHQGIHTIDKGSRLSGWNHQAAVEREQRARGAGTRADALSREPQDTGARSPGRGARARTTFPMSPRATLRSVPGFCVRIRFSAGREWTWSACARGWGTAWAAGAEAGGRAGPALQPPALWTCEAREPGCGLARRAAAFVTVLLRPQVPIVHAASLKESRLLINKPLITAPLLKFLPFPQLHLLDISCFSGSSVRNKEGMEAELLTARSHTLVTFKDVLVNFTREEWKLLDTTQQIMYKDVMLENYRNLVSLGHQLPKPDVILRLEKGEEPWLVEREIHQGTHPDLETPVEIKSTFSKSISKDKYSCDVKMEKMAKSDLWYLSLEEVWTCGGQLDRPQDSQERHLRQVAFTQKKVLPQERVYENRRYRGNCLLPAQLVLQEYFCKHDSNPKSLKHSLVFSGHQESSASNSNESSQSFCQNIHLIQFARTQAGDKSYRCPDNNSLTHGTSLGISKVTHREKPYECKECGKFFSWRSNLTRHRLIHTGEKPYECKECGKSFSRSSHLIGHQKTHTGEEPYECKECGKSFSWFSHLVTHQRTHTGDKLYTCNQCGKSFVHSSRLIRHQRTHTGEKPYECPECGKSFRQSTHLILHQRTHVRVRPYECSECGKSYSQRSHLVVHHRTHTGLKPFECKDCGKCFSRSSHLFSHQRTHTGEKPYECHDCGKSFSQSSALIVHQRIHTGEKPYECCQCGKAFIRKNDLIKHQRVHVGDETYKCNQCGIIFSQNSPLIVYQIAHTGEQFLTCNQCGTTLVNTPNVIRYQTNLIRENAY</sequence>
<evidence type="ECO:0000313" key="11">
    <source>
        <dbReference type="Proteomes" id="UP001652640"/>
    </source>
</evidence>
<reference evidence="11" key="1">
    <citation type="journal article" date="2022" name="J. Hered.">
        <title>A De Novo Chromosome-Level Genome Assembly of the White-Tailed Deer, Odocoileus Virginianus.</title>
        <authorList>
            <person name="London E.W."/>
            <person name="Roca A.L."/>
            <person name="Novakofski J.E."/>
            <person name="Mateus-Pinilla N.E."/>
        </authorList>
    </citation>
    <scope>NUCLEOTIDE SEQUENCE [LARGE SCALE GENOMIC DNA]</scope>
</reference>
<feature type="domain" description="C2H2-type" evidence="9">
    <location>
        <begin position="967"/>
        <end position="994"/>
    </location>
</feature>
<dbReference type="Pfam" id="PF00096">
    <property type="entry name" value="zf-C2H2"/>
    <property type="match status" value="18"/>
</dbReference>
<evidence type="ECO:0000256" key="1">
    <source>
        <dbReference type="ARBA" id="ARBA00004123"/>
    </source>
</evidence>
<dbReference type="GeneID" id="110145431"/>
<dbReference type="InterPro" id="IPR001909">
    <property type="entry name" value="KRAB"/>
</dbReference>
<dbReference type="PANTHER" id="PTHR23226:SF416">
    <property type="entry name" value="FI01424P"/>
    <property type="match status" value="1"/>
</dbReference>
<comment type="subcellular location">
    <subcellularLocation>
        <location evidence="1">Nucleus</location>
    </subcellularLocation>
</comment>
<evidence type="ECO:0000256" key="4">
    <source>
        <dbReference type="ARBA" id="ARBA00022771"/>
    </source>
</evidence>
<dbReference type="PROSITE" id="PS50805">
    <property type="entry name" value="KRAB"/>
    <property type="match status" value="2"/>
</dbReference>
<feature type="domain" description="C2H2-type" evidence="9">
    <location>
        <begin position="1107"/>
        <end position="1134"/>
    </location>
</feature>
<feature type="domain" description="C2H2-type" evidence="9">
    <location>
        <begin position="297"/>
        <end position="324"/>
    </location>
</feature>
<feature type="domain" description="C2H2-type" evidence="9">
    <location>
        <begin position="129"/>
        <end position="156"/>
    </location>
</feature>
<name>A0ABM4ISG8_ODOVR</name>
<accession>A0ABM4ISG8</accession>
<dbReference type="PANTHER" id="PTHR23226">
    <property type="entry name" value="ZINC FINGER AND SCAN DOMAIN-CONTAINING"/>
    <property type="match status" value="1"/>
</dbReference>
<proteinExistence type="predicted"/>
<feature type="domain" description="C2H2-type" evidence="9">
    <location>
        <begin position="157"/>
        <end position="184"/>
    </location>
</feature>
<feature type="domain" description="C2H2-type" evidence="9">
    <location>
        <begin position="185"/>
        <end position="212"/>
    </location>
</feature>
<dbReference type="SUPFAM" id="SSF57667">
    <property type="entry name" value="beta-beta-alpha zinc fingers"/>
    <property type="match status" value="13"/>
</dbReference>
<dbReference type="InterPro" id="IPR036236">
    <property type="entry name" value="Znf_C2H2_sf"/>
</dbReference>
<dbReference type="CDD" id="cd07765">
    <property type="entry name" value="KRAB_A-box"/>
    <property type="match status" value="1"/>
</dbReference>
<dbReference type="InterPro" id="IPR036051">
    <property type="entry name" value="KRAB_dom_sf"/>
</dbReference>
<keyword evidence="6" id="KW-0539">Nucleus</keyword>
<evidence type="ECO:0000256" key="5">
    <source>
        <dbReference type="ARBA" id="ARBA00022833"/>
    </source>
</evidence>
<evidence type="ECO:0000259" key="10">
    <source>
        <dbReference type="PROSITE" id="PS50805"/>
    </source>
</evidence>
<dbReference type="Proteomes" id="UP001652640">
    <property type="component" value="Chromosome 12"/>
</dbReference>
<feature type="domain" description="C2H2-type" evidence="9">
    <location>
        <begin position="325"/>
        <end position="352"/>
    </location>
</feature>
<dbReference type="PROSITE" id="PS50157">
    <property type="entry name" value="ZINC_FINGER_C2H2_2"/>
    <property type="match status" value="20"/>
</dbReference>
<evidence type="ECO:0000256" key="6">
    <source>
        <dbReference type="ARBA" id="ARBA00023242"/>
    </source>
</evidence>
<dbReference type="Gene3D" id="6.10.140.140">
    <property type="match status" value="1"/>
</dbReference>
<feature type="domain" description="C2H2-type" evidence="9">
    <location>
        <begin position="939"/>
        <end position="966"/>
    </location>
</feature>
<feature type="domain" description="KRAB" evidence="10">
    <location>
        <begin position="634"/>
        <end position="705"/>
    </location>
</feature>
<organism evidence="11 12">
    <name type="scientific">Odocoileus virginianus</name>
    <name type="common">White-tailed deer</name>
    <dbReference type="NCBI Taxonomy" id="9874"/>
    <lineage>
        <taxon>Eukaryota</taxon>
        <taxon>Metazoa</taxon>
        <taxon>Chordata</taxon>
        <taxon>Craniata</taxon>
        <taxon>Vertebrata</taxon>
        <taxon>Euteleostomi</taxon>
        <taxon>Mammalia</taxon>
        <taxon>Eutheria</taxon>
        <taxon>Laurasiatheria</taxon>
        <taxon>Artiodactyla</taxon>
        <taxon>Ruminantia</taxon>
        <taxon>Pecora</taxon>
        <taxon>Cervidae</taxon>
        <taxon>Odocoileinae</taxon>
        <taxon>Odocoileus</taxon>
    </lineage>
</organism>
<dbReference type="InterPro" id="IPR013087">
    <property type="entry name" value="Znf_C2H2_type"/>
</dbReference>
<feature type="domain" description="KRAB" evidence="10">
    <location>
        <begin position="1"/>
        <end position="44"/>
    </location>
</feature>
<dbReference type="RefSeq" id="XP_070330760.1">
    <property type="nucleotide sequence ID" value="XM_070474659.1"/>
</dbReference>
<evidence type="ECO:0000256" key="8">
    <source>
        <dbReference type="SAM" id="MobiDB-lite"/>
    </source>
</evidence>
<evidence type="ECO:0000259" key="9">
    <source>
        <dbReference type="PROSITE" id="PS50157"/>
    </source>
</evidence>
<feature type="domain" description="C2H2-type" evidence="9">
    <location>
        <begin position="1135"/>
        <end position="1162"/>
    </location>
</feature>
<feature type="compositionally biased region" description="Low complexity" evidence="8">
    <location>
        <begin position="468"/>
        <end position="482"/>
    </location>
</feature>
<feature type="domain" description="C2H2-type" evidence="9">
    <location>
        <begin position="353"/>
        <end position="380"/>
    </location>
</feature>
<feature type="domain" description="C2H2-type" evidence="9">
    <location>
        <begin position="911"/>
        <end position="938"/>
    </location>
</feature>
<feature type="domain" description="C2H2-type" evidence="9">
    <location>
        <begin position="1023"/>
        <end position="1050"/>
    </location>
</feature>
<keyword evidence="2" id="KW-0479">Metal-binding</keyword>
<dbReference type="SUPFAM" id="SSF109640">
    <property type="entry name" value="KRAB domain (Kruppel-associated box)"/>
    <property type="match status" value="1"/>
</dbReference>
<feature type="domain" description="C2H2-type" evidence="9">
    <location>
        <begin position="269"/>
        <end position="296"/>
    </location>
</feature>
<reference evidence="12" key="2">
    <citation type="submission" date="2025-08" db="UniProtKB">
        <authorList>
            <consortium name="RefSeq"/>
        </authorList>
    </citation>
    <scope>IDENTIFICATION</scope>
    <source>
        <tissue evidence="12">Tongue muscle</tissue>
    </source>
</reference>
<keyword evidence="4 7" id="KW-0863">Zinc-finger</keyword>
<evidence type="ECO:0000256" key="7">
    <source>
        <dbReference type="PROSITE-ProRule" id="PRU00042"/>
    </source>
</evidence>
<evidence type="ECO:0000256" key="3">
    <source>
        <dbReference type="ARBA" id="ARBA00022737"/>
    </source>
</evidence>
<keyword evidence="3" id="KW-0677">Repeat</keyword>
<protein>
    <submittedName>
        <fullName evidence="12">Zinc finger protein 10</fullName>
    </submittedName>
</protein>
<gene>
    <name evidence="12" type="primary">ZNF10</name>
</gene>
<feature type="domain" description="C2H2-type" evidence="9">
    <location>
        <begin position="883"/>
        <end position="910"/>
    </location>
</feature>
<dbReference type="PROSITE" id="PS00028">
    <property type="entry name" value="ZINC_FINGER_C2H2_1"/>
    <property type="match status" value="19"/>
</dbReference>